<gene>
    <name evidence="3" type="ORF">GGQ86_002978</name>
    <name evidence="2" type="ORF">XFLAVUS301_31580</name>
</gene>
<dbReference type="RefSeq" id="WP_281808330.1">
    <property type="nucleotide sequence ID" value="NZ_BSDO01000004.1"/>
</dbReference>
<dbReference type="InterPro" id="IPR006528">
    <property type="entry name" value="Phage_head_morphogenesis_dom"/>
</dbReference>
<evidence type="ECO:0000313" key="4">
    <source>
        <dbReference type="Proteomes" id="UP001144397"/>
    </source>
</evidence>
<proteinExistence type="predicted"/>
<keyword evidence="5" id="KW-1185">Reference proteome</keyword>
<dbReference type="Proteomes" id="UP001245370">
    <property type="component" value="Unassembled WGS sequence"/>
</dbReference>
<dbReference type="AlphaFoldDB" id="A0A9W6CQF5"/>
<evidence type="ECO:0000313" key="2">
    <source>
        <dbReference type="EMBL" id="GLI23484.1"/>
    </source>
</evidence>
<protein>
    <recommendedName>
        <fullName evidence="1">Phage head morphogenesis domain-containing protein</fullName>
    </recommendedName>
</protein>
<evidence type="ECO:0000313" key="5">
    <source>
        <dbReference type="Proteomes" id="UP001245370"/>
    </source>
</evidence>
<accession>A0A9W6CQF5</accession>
<reference evidence="2" key="1">
    <citation type="submission" date="2022-12" db="EMBL/GenBank/DDBJ databases">
        <title>Reference genome sequencing for broad-spectrum identification of bacterial and archaeal isolates by mass spectrometry.</title>
        <authorList>
            <person name="Sekiguchi Y."/>
            <person name="Tourlousse D.M."/>
        </authorList>
    </citation>
    <scope>NUCLEOTIDE SEQUENCE</scope>
    <source>
        <strain evidence="2">301</strain>
    </source>
</reference>
<evidence type="ECO:0000259" key="1">
    <source>
        <dbReference type="Pfam" id="PF04233"/>
    </source>
</evidence>
<dbReference type="Proteomes" id="UP001144397">
    <property type="component" value="Unassembled WGS sequence"/>
</dbReference>
<feature type="domain" description="Phage head morphogenesis" evidence="1">
    <location>
        <begin position="205"/>
        <end position="329"/>
    </location>
</feature>
<name>A0A9W6CQF5_XANFL</name>
<evidence type="ECO:0000313" key="3">
    <source>
        <dbReference type="EMBL" id="MDR6334496.1"/>
    </source>
</evidence>
<sequence>MASNGSIEQLVEVWAPKLSRAFLEAVYASRDRVQIELLVKMLERGDVDGALRAVGLDPVAFRALDAGIAQAFEAGGKLTTGQIPATRDPDGFLLKVQFDTRNLEAERWLREFGADLVAEIERDTREMVRQRIVEGIEKGENPRTVALDLTGRINPATGRREGGLIGLTSSQVKWVASYEARLRSGDPAQMREALAMGLRDKRYDRTVEKAIREGKPIPADKIDKMVTAYLNSALKYRAEAIGRTEALSALHESQMQGWRQAIAKGQVRVEQLTKVWRSAMDERVRHTHRRLNGQQVAFEEAFVSPSGALLRYPHDPMAPSSETVMCRCHMDVKMDFLKGVK</sequence>
<organism evidence="2 4">
    <name type="scientific">Xanthobacter flavus</name>
    <dbReference type="NCBI Taxonomy" id="281"/>
    <lineage>
        <taxon>Bacteria</taxon>
        <taxon>Pseudomonadati</taxon>
        <taxon>Pseudomonadota</taxon>
        <taxon>Alphaproteobacteria</taxon>
        <taxon>Hyphomicrobiales</taxon>
        <taxon>Xanthobacteraceae</taxon>
        <taxon>Xanthobacter</taxon>
    </lineage>
</organism>
<reference evidence="3 5" key="2">
    <citation type="submission" date="2023-07" db="EMBL/GenBank/DDBJ databases">
        <title>Genomic Encyclopedia of Type Strains, Phase IV (KMG-IV): sequencing the most valuable type-strain genomes for metagenomic binning, comparative biology and taxonomic classification.</title>
        <authorList>
            <person name="Goeker M."/>
        </authorList>
    </citation>
    <scope>NUCLEOTIDE SEQUENCE [LARGE SCALE GENOMIC DNA]</scope>
    <source>
        <strain evidence="3 5">DSM 338</strain>
    </source>
</reference>
<dbReference type="Pfam" id="PF04233">
    <property type="entry name" value="Phage_Mu_F"/>
    <property type="match status" value="1"/>
</dbReference>
<dbReference type="GeneID" id="95763941"/>
<dbReference type="EMBL" id="BSDO01000004">
    <property type="protein sequence ID" value="GLI23484.1"/>
    <property type="molecule type" value="Genomic_DNA"/>
</dbReference>
<comment type="caution">
    <text evidence="2">The sequence shown here is derived from an EMBL/GenBank/DDBJ whole genome shotgun (WGS) entry which is preliminary data.</text>
</comment>
<dbReference type="EMBL" id="JAVDPY010000005">
    <property type="protein sequence ID" value="MDR6334496.1"/>
    <property type="molecule type" value="Genomic_DNA"/>
</dbReference>